<proteinExistence type="predicted"/>
<feature type="non-terminal residue" evidence="1">
    <location>
        <position position="84"/>
    </location>
</feature>
<reference evidence="1" key="1">
    <citation type="journal article" date="2019" name="Sci. Rep.">
        <title>Draft genome of Tanacetum cinerariifolium, the natural source of mosquito coil.</title>
        <authorList>
            <person name="Yamashiro T."/>
            <person name="Shiraishi A."/>
            <person name="Satake H."/>
            <person name="Nakayama K."/>
        </authorList>
    </citation>
    <scope>NUCLEOTIDE SEQUENCE</scope>
</reference>
<accession>A0A699SBC1</accession>
<comment type="caution">
    <text evidence="1">The sequence shown here is derived from an EMBL/GenBank/DDBJ whole genome shotgun (WGS) entry which is preliminary data.</text>
</comment>
<name>A0A699SBC1_TANCI</name>
<gene>
    <name evidence="1" type="ORF">Tci_866560</name>
</gene>
<dbReference type="EMBL" id="BKCJ011149572">
    <property type="protein sequence ID" value="GFC94590.1"/>
    <property type="molecule type" value="Genomic_DNA"/>
</dbReference>
<sequence>MWYEHSNTTPKTESDEIVKSGVEELVLILSENEVTLEDKRECDVLVCENTSVCDDHFEIFFDSNNDDDILVYDDFEDVEYVQAS</sequence>
<protein>
    <submittedName>
        <fullName evidence="1">Uncharacterized protein</fullName>
    </submittedName>
</protein>
<evidence type="ECO:0000313" key="1">
    <source>
        <dbReference type="EMBL" id="GFC94590.1"/>
    </source>
</evidence>
<dbReference type="AlphaFoldDB" id="A0A699SBC1"/>
<organism evidence="1">
    <name type="scientific">Tanacetum cinerariifolium</name>
    <name type="common">Dalmatian daisy</name>
    <name type="synonym">Chrysanthemum cinerariifolium</name>
    <dbReference type="NCBI Taxonomy" id="118510"/>
    <lineage>
        <taxon>Eukaryota</taxon>
        <taxon>Viridiplantae</taxon>
        <taxon>Streptophyta</taxon>
        <taxon>Embryophyta</taxon>
        <taxon>Tracheophyta</taxon>
        <taxon>Spermatophyta</taxon>
        <taxon>Magnoliopsida</taxon>
        <taxon>eudicotyledons</taxon>
        <taxon>Gunneridae</taxon>
        <taxon>Pentapetalae</taxon>
        <taxon>asterids</taxon>
        <taxon>campanulids</taxon>
        <taxon>Asterales</taxon>
        <taxon>Asteraceae</taxon>
        <taxon>Asteroideae</taxon>
        <taxon>Anthemideae</taxon>
        <taxon>Anthemidinae</taxon>
        <taxon>Tanacetum</taxon>
    </lineage>
</organism>